<reference evidence="1 2" key="1">
    <citation type="journal article" date="2018" name="Front. Plant Sci.">
        <title>Red Clover (Trifolium pratense) and Zigzag Clover (T. medium) - A Picture of Genomic Similarities and Differences.</title>
        <authorList>
            <person name="Dluhosova J."/>
            <person name="Istvanek J."/>
            <person name="Nedelnik J."/>
            <person name="Repkova J."/>
        </authorList>
    </citation>
    <scope>NUCLEOTIDE SEQUENCE [LARGE SCALE GENOMIC DNA]</scope>
    <source>
        <strain evidence="2">cv. 10/8</strain>
        <tissue evidence="1">Leaf</tissue>
    </source>
</reference>
<dbReference type="EMBL" id="LXQA010823525">
    <property type="protein sequence ID" value="MCI72695.1"/>
    <property type="molecule type" value="Genomic_DNA"/>
</dbReference>
<comment type="caution">
    <text evidence="1">The sequence shown here is derived from an EMBL/GenBank/DDBJ whole genome shotgun (WGS) entry which is preliminary data.</text>
</comment>
<feature type="non-terminal residue" evidence="1">
    <location>
        <position position="1"/>
    </location>
</feature>
<accession>A0A392ULS2</accession>
<dbReference type="Proteomes" id="UP000265520">
    <property type="component" value="Unassembled WGS sequence"/>
</dbReference>
<keyword evidence="2" id="KW-1185">Reference proteome</keyword>
<evidence type="ECO:0000313" key="2">
    <source>
        <dbReference type="Proteomes" id="UP000265520"/>
    </source>
</evidence>
<proteinExistence type="predicted"/>
<sequence length="66" mass="7538">ASVYQQKKDFGKHKQQLKVKEISHKGKQVQSSQAPRLALNVANPQWRVHERQGSVLLLQATRAYEA</sequence>
<organism evidence="1 2">
    <name type="scientific">Trifolium medium</name>
    <dbReference type="NCBI Taxonomy" id="97028"/>
    <lineage>
        <taxon>Eukaryota</taxon>
        <taxon>Viridiplantae</taxon>
        <taxon>Streptophyta</taxon>
        <taxon>Embryophyta</taxon>
        <taxon>Tracheophyta</taxon>
        <taxon>Spermatophyta</taxon>
        <taxon>Magnoliopsida</taxon>
        <taxon>eudicotyledons</taxon>
        <taxon>Gunneridae</taxon>
        <taxon>Pentapetalae</taxon>
        <taxon>rosids</taxon>
        <taxon>fabids</taxon>
        <taxon>Fabales</taxon>
        <taxon>Fabaceae</taxon>
        <taxon>Papilionoideae</taxon>
        <taxon>50 kb inversion clade</taxon>
        <taxon>NPAAA clade</taxon>
        <taxon>Hologalegina</taxon>
        <taxon>IRL clade</taxon>
        <taxon>Trifolieae</taxon>
        <taxon>Trifolium</taxon>
    </lineage>
</organism>
<dbReference type="AlphaFoldDB" id="A0A392ULS2"/>
<name>A0A392ULS2_9FABA</name>
<protein>
    <submittedName>
        <fullName evidence="1">Uncharacterized protein</fullName>
    </submittedName>
</protein>
<evidence type="ECO:0000313" key="1">
    <source>
        <dbReference type="EMBL" id="MCI72695.1"/>
    </source>
</evidence>